<keyword evidence="3" id="KW-1185">Reference proteome</keyword>
<evidence type="ECO:0000256" key="1">
    <source>
        <dbReference type="SAM" id="Phobius"/>
    </source>
</evidence>
<evidence type="ECO:0000313" key="2">
    <source>
        <dbReference type="EMBL" id="EEX71111.1"/>
    </source>
</evidence>
<dbReference type="AlphaFoldDB" id="C9LHZ5"/>
<name>C9LHZ5_9BACT</name>
<keyword evidence="1" id="KW-0812">Transmembrane</keyword>
<keyword evidence="1" id="KW-1133">Transmembrane helix</keyword>
<gene>
    <name evidence="2" type="ORF">GCWU000325_01849</name>
</gene>
<evidence type="ECO:0000313" key="3">
    <source>
        <dbReference type="Proteomes" id="UP000003460"/>
    </source>
</evidence>
<keyword evidence="1" id="KW-0472">Membrane</keyword>
<accession>C9LHZ5</accession>
<feature type="transmembrane region" description="Helical" evidence="1">
    <location>
        <begin position="24"/>
        <end position="44"/>
    </location>
</feature>
<dbReference type="Proteomes" id="UP000003460">
    <property type="component" value="Unassembled WGS sequence"/>
</dbReference>
<sequence>MPAQSWKLISHFWGLKAPHFESQFVIVASSFSSFLYLGACYGYFAKRERNKIGKIQS</sequence>
<proteinExistence type="predicted"/>
<organism evidence="2 3">
    <name type="scientific">Alloprevotella tannerae ATCC 51259</name>
    <dbReference type="NCBI Taxonomy" id="626522"/>
    <lineage>
        <taxon>Bacteria</taxon>
        <taxon>Pseudomonadati</taxon>
        <taxon>Bacteroidota</taxon>
        <taxon>Bacteroidia</taxon>
        <taxon>Bacteroidales</taxon>
        <taxon>Prevotellaceae</taxon>
        <taxon>Alloprevotella</taxon>
    </lineage>
</organism>
<protein>
    <submittedName>
        <fullName evidence="2">Uncharacterized protein</fullName>
    </submittedName>
</protein>
<dbReference type="EMBL" id="ACIJ02000022">
    <property type="protein sequence ID" value="EEX71111.1"/>
    <property type="molecule type" value="Genomic_DNA"/>
</dbReference>
<dbReference type="STRING" id="626522.GCWU000325_01849"/>
<dbReference type="HOGENOM" id="CLU_2992968_0_0_10"/>
<comment type="caution">
    <text evidence="2">The sequence shown here is derived from an EMBL/GenBank/DDBJ whole genome shotgun (WGS) entry which is preliminary data.</text>
</comment>
<reference evidence="2" key="1">
    <citation type="submission" date="2009-09" db="EMBL/GenBank/DDBJ databases">
        <authorList>
            <person name="Weinstock G."/>
            <person name="Sodergren E."/>
            <person name="Clifton S."/>
            <person name="Fulton L."/>
            <person name="Fulton B."/>
            <person name="Courtney L."/>
            <person name="Fronick C."/>
            <person name="Harrison M."/>
            <person name="Strong C."/>
            <person name="Farmer C."/>
            <person name="Delahaunty K."/>
            <person name="Markovic C."/>
            <person name="Hall O."/>
            <person name="Minx P."/>
            <person name="Tomlinson C."/>
            <person name="Mitreva M."/>
            <person name="Nelson J."/>
            <person name="Hou S."/>
            <person name="Wollam A."/>
            <person name="Pepin K.H."/>
            <person name="Johnson M."/>
            <person name="Bhonagiri V."/>
            <person name="Nash W.E."/>
            <person name="Warren W."/>
            <person name="Chinwalla A."/>
            <person name="Mardis E.R."/>
            <person name="Wilson R.K."/>
        </authorList>
    </citation>
    <scope>NUCLEOTIDE SEQUENCE [LARGE SCALE GENOMIC DNA]</scope>
    <source>
        <strain evidence="2">ATCC 51259</strain>
    </source>
</reference>